<evidence type="ECO:0000256" key="1">
    <source>
        <dbReference type="ARBA" id="ARBA00009437"/>
    </source>
</evidence>
<evidence type="ECO:0000256" key="2">
    <source>
        <dbReference type="ARBA" id="ARBA00023015"/>
    </source>
</evidence>
<keyword evidence="4" id="KW-0804">Transcription</keyword>
<evidence type="ECO:0000259" key="5">
    <source>
        <dbReference type="PROSITE" id="PS50931"/>
    </source>
</evidence>
<dbReference type="PANTHER" id="PTHR30346">
    <property type="entry name" value="TRANSCRIPTIONAL DUAL REGULATOR HCAR-RELATED"/>
    <property type="match status" value="1"/>
</dbReference>
<dbReference type="CDD" id="cd08434">
    <property type="entry name" value="PBP2_GltC_like"/>
    <property type="match status" value="1"/>
</dbReference>
<sequence>MELRQLRYFIEVAEREHVTSAAEHLHVAQSAISLQITKLEAELGVTLFERVGRNIKLTEIGKIFLTHAKSAIKAIDYAKEKIDEYLSPESGTIKIGYPTSLANHLLPMVISAFKAKQPNVSYHLRQGSYAFLIDAVKNGDIGLALLGPVPTNEIDLETHILFSEGISALVPSSHPLAERESLALSDLRNDDFVLFPKGYVLHQIAFNACEQAGFIPQITAEGEDMDAIKGLVSAGIGVSLLPDGTLYNTTPPSTVKIKIDTPRVKRTVGIITSKHRELAPTEKVFYEFVKKFFSMLEQYQ</sequence>
<evidence type="ECO:0000256" key="4">
    <source>
        <dbReference type="ARBA" id="ARBA00023163"/>
    </source>
</evidence>
<name>A0A398BC39_9BACI</name>
<gene>
    <name evidence="6" type="ORF">D1953_06760</name>
</gene>
<dbReference type="GO" id="GO:0032993">
    <property type="term" value="C:protein-DNA complex"/>
    <property type="evidence" value="ECO:0007669"/>
    <property type="project" value="TreeGrafter"/>
</dbReference>
<evidence type="ECO:0000313" key="6">
    <source>
        <dbReference type="EMBL" id="RID87011.1"/>
    </source>
</evidence>
<dbReference type="Pfam" id="PF00126">
    <property type="entry name" value="HTH_1"/>
    <property type="match status" value="1"/>
</dbReference>
<keyword evidence="7" id="KW-1185">Reference proteome</keyword>
<dbReference type="InterPro" id="IPR000847">
    <property type="entry name" value="LysR_HTH_N"/>
</dbReference>
<dbReference type="SUPFAM" id="SSF53850">
    <property type="entry name" value="Periplasmic binding protein-like II"/>
    <property type="match status" value="1"/>
</dbReference>
<comment type="similarity">
    <text evidence="1">Belongs to the LysR transcriptional regulatory family.</text>
</comment>
<protein>
    <submittedName>
        <fullName evidence="6">LysR family transcriptional regulator</fullName>
    </submittedName>
</protein>
<comment type="caution">
    <text evidence="6">The sequence shown here is derived from an EMBL/GenBank/DDBJ whole genome shotgun (WGS) entry which is preliminary data.</text>
</comment>
<keyword evidence="3" id="KW-0238">DNA-binding</keyword>
<dbReference type="PROSITE" id="PS50931">
    <property type="entry name" value="HTH_LYSR"/>
    <property type="match status" value="1"/>
</dbReference>
<dbReference type="EMBL" id="QWVS01000013">
    <property type="protein sequence ID" value="RID87011.1"/>
    <property type="molecule type" value="Genomic_DNA"/>
</dbReference>
<dbReference type="Pfam" id="PF03466">
    <property type="entry name" value="LysR_substrate"/>
    <property type="match status" value="1"/>
</dbReference>
<dbReference type="SUPFAM" id="SSF46785">
    <property type="entry name" value="Winged helix' DNA-binding domain"/>
    <property type="match status" value="1"/>
</dbReference>
<accession>A0A398BC39</accession>
<evidence type="ECO:0000256" key="3">
    <source>
        <dbReference type="ARBA" id="ARBA00023125"/>
    </source>
</evidence>
<evidence type="ECO:0000313" key="7">
    <source>
        <dbReference type="Proteomes" id="UP000266016"/>
    </source>
</evidence>
<reference evidence="6 7" key="1">
    <citation type="submission" date="2018-08" db="EMBL/GenBank/DDBJ databases">
        <title>Bacillus jemisoniae sp. nov., Bacillus chryseoplanitiae sp. nov., Bacillus resnikiae sp. nov., and Bacillus frankliniae sp. nov., isolated from Viking spacecraft and associated surfaces.</title>
        <authorList>
            <person name="Seuylemezian A."/>
            <person name="Vaishampayan P."/>
        </authorList>
    </citation>
    <scope>NUCLEOTIDE SEQUENCE [LARGE SCALE GENOMIC DNA]</scope>
    <source>
        <strain evidence="6 7">MA001</strain>
    </source>
</reference>
<dbReference type="PANTHER" id="PTHR30346:SF28">
    <property type="entry name" value="HTH-TYPE TRANSCRIPTIONAL REGULATOR CYNR"/>
    <property type="match status" value="1"/>
</dbReference>
<dbReference type="Proteomes" id="UP000266016">
    <property type="component" value="Unassembled WGS sequence"/>
</dbReference>
<dbReference type="Gene3D" id="3.40.190.290">
    <property type="match status" value="1"/>
</dbReference>
<dbReference type="InterPro" id="IPR036390">
    <property type="entry name" value="WH_DNA-bd_sf"/>
</dbReference>
<dbReference type="InterPro" id="IPR036388">
    <property type="entry name" value="WH-like_DNA-bd_sf"/>
</dbReference>
<dbReference type="GO" id="GO:0003700">
    <property type="term" value="F:DNA-binding transcription factor activity"/>
    <property type="evidence" value="ECO:0007669"/>
    <property type="project" value="InterPro"/>
</dbReference>
<keyword evidence="2" id="KW-0805">Transcription regulation</keyword>
<dbReference type="Gene3D" id="1.10.10.10">
    <property type="entry name" value="Winged helix-like DNA-binding domain superfamily/Winged helix DNA-binding domain"/>
    <property type="match status" value="1"/>
</dbReference>
<proteinExistence type="inferred from homology"/>
<dbReference type="FunFam" id="1.10.10.10:FF:000001">
    <property type="entry name" value="LysR family transcriptional regulator"/>
    <property type="match status" value="1"/>
</dbReference>
<organism evidence="6 7">
    <name type="scientific">Peribacillus asahii</name>
    <dbReference type="NCBI Taxonomy" id="228899"/>
    <lineage>
        <taxon>Bacteria</taxon>
        <taxon>Bacillati</taxon>
        <taxon>Bacillota</taxon>
        <taxon>Bacilli</taxon>
        <taxon>Bacillales</taxon>
        <taxon>Bacillaceae</taxon>
        <taxon>Peribacillus</taxon>
    </lineage>
</organism>
<dbReference type="PRINTS" id="PR00039">
    <property type="entry name" value="HTHLYSR"/>
</dbReference>
<dbReference type="InterPro" id="IPR005119">
    <property type="entry name" value="LysR_subst-bd"/>
</dbReference>
<dbReference type="AlphaFoldDB" id="A0A398BC39"/>
<feature type="domain" description="HTH lysR-type" evidence="5">
    <location>
        <begin position="1"/>
        <end position="58"/>
    </location>
</feature>
<dbReference type="GO" id="GO:0003677">
    <property type="term" value="F:DNA binding"/>
    <property type="evidence" value="ECO:0007669"/>
    <property type="project" value="UniProtKB-KW"/>
</dbReference>
<dbReference type="RefSeq" id="WP_119116406.1">
    <property type="nucleotide sequence ID" value="NZ_QWVS01000013.1"/>
</dbReference>